<reference evidence="2" key="1">
    <citation type="submission" date="2016-11" db="EMBL/GenBank/DDBJ databases">
        <authorList>
            <person name="Varghese N."/>
            <person name="Submissions S."/>
        </authorList>
    </citation>
    <scope>NUCLEOTIDE SEQUENCE [LARGE SCALE GENOMIC DNA]</scope>
    <source>
        <strain evidence="2">DSM 100564</strain>
    </source>
</reference>
<sequence>MNSHKRITAKTVRQICGDVSDMWIWRRLNEPESGFPKPVYIGRRRFWREAEILEWLDGQSAQVA</sequence>
<dbReference type="Proteomes" id="UP000183982">
    <property type="component" value="Unassembled WGS sequence"/>
</dbReference>
<dbReference type="InterPro" id="IPR010260">
    <property type="entry name" value="AlpA"/>
</dbReference>
<dbReference type="RefSeq" id="WP_073250942.1">
    <property type="nucleotide sequence ID" value="NZ_FQZQ01000006.1"/>
</dbReference>
<dbReference type="EMBL" id="FQZQ01000006">
    <property type="protein sequence ID" value="SHJ19719.1"/>
    <property type="molecule type" value="Genomic_DNA"/>
</dbReference>
<dbReference type="Gene3D" id="1.10.238.160">
    <property type="match status" value="1"/>
</dbReference>
<dbReference type="OrthoDB" id="8091188at2"/>
<evidence type="ECO:0000313" key="1">
    <source>
        <dbReference type="EMBL" id="SHJ19719.1"/>
    </source>
</evidence>
<accession>A0A1M6HC97</accession>
<dbReference type="Pfam" id="PF05930">
    <property type="entry name" value="Phage_AlpA"/>
    <property type="match status" value="1"/>
</dbReference>
<proteinExistence type="predicted"/>
<gene>
    <name evidence="1" type="ORF">SAMN05444000_10610</name>
</gene>
<name>A0A1M6HC97_9RHOB</name>
<organism evidence="1 2">
    <name type="scientific">Shimia gijangensis</name>
    <dbReference type="NCBI Taxonomy" id="1470563"/>
    <lineage>
        <taxon>Bacteria</taxon>
        <taxon>Pseudomonadati</taxon>
        <taxon>Pseudomonadota</taxon>
        <taxon>Alphaproteobacteria</taxon>
        <taxon>Rhodobacterales</taxon>
        <taxon>Roseobacteraceae</taxon>
    </lineage>
</organism>
<dbReference type="STRING" id="1470563.SAMN05444000_10610"/>
<keyword evidence="2" id="KW-1185">Reference proteome</keyword>
<dbReference type="AlphaFoldDB" id="A0A1M6HC97"/>
<protein>
    <submittedName>
        <fullName evidence="1">Transcriptional regulator, AlpA family</fullName>
    </submittedName>
</protein>
<evidence type="ECO:0000313" key="2">
    <source>
        <dbReference type="Proteomes" id="UP000183982"/>
    </source>
</evidence>